<dbReference type="GO" id="GO:0006508">
    <property type="term" value="P:proteolysis"/>
    <property type="evidence" value="ECO:0007669"/>
    <property type="project" value="InterPro"/>
</dbReference>
<dbReference type="OMA" id="NTTIWRI"/>
<dbReference type="SUPFAM" id="SSF50630">
    <property type="entry name" value="Acid proteases"/>
    <property type="match status" value="1"/>
</dbReference>
<dbReference type="STRING" id="4072.A0A2G3AKZ4"/>
<dbReference type="InterPro" id="IPR001461">
    <property type="entry name" value="Aspartic_peptidase_A1"/>
</dbReference>
<evidence type="ECO:0000313" key="3">
    <source>
        <dbReference type="EMBL" id="PHT94915.1"/>
    </source>
</evidence>
<comment type="similarity">
    <text evidence="1">Belongs to the peptidase A1 family.</text>
</comment>
<protein>
    <recommendedName>
        <fullName evidence="2">Peptidase A1 domain-containing protein</fullName>
    </recommendedName>
</protein>
<dbReference type="InterPro" id="IPR033121">
    <property type="entry name" value="PEPTIDASE_A1"/>
</dbReference>
<dbReference type="InterPro" id="IPR021109">
    <property type="entry name" value="Peptidase_aspartic_dom_sf"/>
</dbReference>
<dbReference type="Gene3D" id="2.40.70.10">
    <property type="entry name" value="Acid Proteases"/>
    <property type="match status" value="1"/>
</dbReference>
<dbReference type="SMR" id="A0A2G3AKZ4"/>
<dbReference type="AlphaFoldDB" id="A0A2G3AKZ4"/>
<comment type="caution">
    <text evidence="3">The sequence shown here is derived from an EMBL/GenBank/DDBJ whole genome shotgun (WGS) entry which is preliminary data.</text>
</comment>
<sequence>MVWVEQKLALVAPIAPFSACFNSSNIASTRVGPAVPPIDLVLQNENVVWRIFGANSMVQASENILCLGVVDVGLEPRTAVVIGGHTIENNLLQFDLAISRLGFASSILSRQTTCANFNFNLVI</sequence>
<evidence type="ECO:0000256" key="1">
    <source>
        <dbReference type="ARBA" id="ARBA00007447"/>
    </source>
</evidence>
<dbReference type="Proteomes" id="UP000222542">
    <property type="component" value="Unassembled WGS sequence"/>
</dbReference>
<dbReference type="PANTHER" id="PTHR47965:SF22">
    <property type="entry name" value="EUKARYOTIC ASPARTYL PROTEASE FAMILY PROTEIN"/>
    <property type="match status" value="1"/>
</dbReference>
<dbReference type="EMBL" id="AYRZ02000001">
    <property type="protein sequence ID" value="PHT94915.1"/>
    <property type="molecule type" value="Genomic_DNA"/>
</dbReference>
<organism evidence="3 4">
    <name type="scientific">Capsicum annuum</name>
    <name type="common">Capsicum pepper</name>
    <dbReference type="NCBI Taxonomy" id="4072"/>
    <lineage>
        <taxon>Eukaryota</taxon>
        <taxon>Viridiplantae</taxon>
        <taxon>Streptophyta</taxon>
        <taxon>Embryophyta</taxon>
        <taxon>Tracheophyta</taxon>
        <taxon>Spermatophyta</taxon>
        <taxon>Magnoliopsida</taxon>
        <taxon>eudicotyledons</taxon>
        <taxon>Gunneridae</taxon>
        <taxon>Pentapetalae</taxon>
        <taxon>asterids</taxon>
        <taxon>lamiids</taxon>
        <taxon>Solanales</taxon>
        <taxon>Solanaceae</taxon>
        <taxon>Solanoideae</taxon>
        <taxon>Capsiceae</taxon>
        <taxon>Capsicum</taxon>
    </lineage>
</organism>
<dbReference type="PANTHER" id="PTHR47965">
    <property type="entry name" value="ASPARTYL PROTEASE-RELATED"/>
    <property type="match status" value="1"/>
</dbReference>
<dbReference type="Pfam" id="PF14541">
    <property type="entry name" value="TAXi_C"/>
    <property type="match status" value="1"/>
</dbReference>
<reference evidence="3 4" key="1">
    <citation type="journal article" date="2014" name="Nat. Genet.">
        <title>Genome sequence of the hot pepper provides insights into the evolution of pungency in Capsicum species.</title>
        <authorList>
            <person name="Kim S."/>
            <person name="Park M."/>
            <person name="Yeom S.I."/>
            <person name="Kim Y.M."/>
            <person name="Lee J.M."/>
            <person name="Lee H.A."/>
            <person name="Seo E."/>
            <person name="Choi J."/>
            <person name="Cheong K."/>
            <person name="Kim K.T."/>
            <person name="Jung K."/>
            <person name="Lee G.W."/>
            <person name="Oh S.K."/>
            <person name="Bae C."/>
            <person name="Kim S.B."/>
            <person name="Lee H.Y."/>
            <person name="Kim S.Y."/>
            <person name="Kim M.S."/>
            <person name="Kang B.C."/>
            <person name="Jo Y.D."/>
            <person name="Yang H.B."/>
            <person name="Jeong H.J."/>
            <person name="Kang W.H."/>
            <person name="Kwon J.K."/>
            <person name="Shin C."/>
            <person name="Lim J.Y."/>
            <person name="Park J.H."/>
            <person name="Huh J.H."/>
            <person name="Kim J.S."/>
            <person name="Kim B.D."/>
            <person name="Cohen O."/>
            <person name="Paran I."/>
            <person name="Suh M.C."/>
            <person name="Lee S.B."/>
            <person name="Kim Y.K."/>
            <person name="Shin Y."/>
            <person name="Noh S.J."/>
            <person name="Park J."/>
            <person name="Seo Y.S."/>
            <person name="Kwon S.Y."/>
            <person name="Kim H.A."/>
            <person name="Park J.M."/>
            <person name="Kim H.J."/>
            <person name="Choi S.B."/>
            <person name="Bosland P.W."/>
            <person name="Reeves G."/>
            <person name="Jo S.H."/>
            <person name="Lee B.W."/>
            <person name="Cho H.T."/>
            <person name="Choi H.S."/>
            <person name="Lee M.S."/>
            <person name="Yu Y."/>
            <person name="Do Choi Y."/>
            <person name="Park B.S."/>
            <person name="van Deynze A."/>
            <person name="Ashrafi H."/>
            <person name="Hill T."/>
            <person name="Kim W.T."/>
            <person name="Pai H.S."/>
            <person name="Ahn H.K."/>
            <person name="Yeam I."/>
            <person name="Giovannoni J.J."/>
            <person name="Rose J.K."/>
            <person name="Sorensen I."/>
            <person name="Lee S.J."/>
            <person name="Kim R.W."/>
            <person name="Choi I.Y."/>
            <person name="Choi B.S."/>
            <person name="Lim J.S."/>
            <person name="Lee Y.H."/>
            <person name="Choi D."/>
        </authorList>
    </citation>
    <scope>NUCLEOTIDE SEQUENCE [LARGE SCALE GENOMIC DNA]</scope>
    <source>
        <strain evidence="4">cv. CM334</strain>
    </source>
</reference>
<reference evidence="3 4" key="2">
    <citation type="journal article" date="2017" name="Genome Biol.">
        <title>New reference genome sequences of hot pepper reveal the massive evolution of plant disease-resistance genes by retroduplication.</title>
        <authorList>
            <person name="Kim S."/>
            <person name="Park J."/>
            <person name="Yeom S.I."/>
            <person name="Kim Y.M."/>
            <person name="Seo E."/>
            <person name="Kim K.T."/>
            <person name="Kim M.S."/>
            <person name="Lee J.M."/>
            <person name="Cheong K."/>
            <person name="Shin H.S."/>
            <person name="Kim S.B."/>
            <person name="Han K."/>
            <person name="Lee J."/>
            <person name="Park M."/>
            <person name="Lee H.A."/>
            <person name="Lee H.Y."/>
            <person name="Lee Y."/>
            <person name="Oh S."/>
            <person name="Lee J.H."/>
            <person name="Choi E."/>
            <person name="Choi E."/>
            <person name="Lee S.E."/>
            <person name="Jeon J."/>
            <person name="Kim H."/>
            <person name="Choi G."/>
            <person name="Song H."/>
            <person name="Lee J."/>
            <person name="Lee S.C."/>
            <person name="Kwon J.K."/>
            <person name="Lee H.Y."/>
            <person name="Koo N."/>
            <person name="Hong Y."/>
            <person name="Kim R.W."/>
            <person name="Kang W.H."/>
            <person name="Huh J.H."/>
            <person name="Kang B.C."/>
            <person name="Yang T.J."/>
            <person name="Lee Y.H."/>
            <person name="Bennetzen J.L."/>
            <person name="Choi D."/>
        </authorList>
    </citation>
    <scope>NUCLEOTIDE SEQUENCE [LARGE SCALE GENOMIC DNA]</scope>
    <source>
        <strain evidence="4">cv. CM334</strain>
    </source>
</reference>
<dbReference type="GO" id="GO:0004190">
    <property type="term" value="F:aspartic-type endopeptidase activity"/>
    <property type="evidence" value="ECO:0007669"/>
    <property type="project" value="InterPro"/>
</dbReference>
<gene>
    <name evidence="3" type="ORF">T459_02797</name>
</gene>
<dbReference type="PROSITE" id="PS51767">
    <property type="entry name" value="PEPTIDASE_A1"/>
    <property type="match status" value="1"/>
</dbReference>
<name>A0A2G3AKZ4_CAPAN</name>
<dbReference type="InterPro" id="IPR032799">
    <property type="entry name" value="TAXi_C"/>
</dbReference>
<feature type="domain" description="Peptidase A1" evidence="2">
    <location>
        <begin position="1"/>
        <end position="104"/>
    </location>
</feature>
<keyword evidence="4" id="KW-1185">Reference proteome</keyword>
<accession>A0A2G3AKZ4</accession>
<dbReference type="Gramene" id="PHT94915">
    <property type="protein sequence ID" value="PHT94915"/>
    <property type="gene ID" value="T459_02797"/>
</dbReference>
<proteinExistence type="inferred from homology"/>
<evidence type="ECO:0000313" key="4">
    <source>
        <dbReference type="Proteomes" id="UP000222542"/>
    </source>
</evidence>
<evidence type="ECO:0000259" key="2">
    <source>
        <dbReference type="PROSITE" id="PS51767"/>
    </source>
</evidence>